<dbReference type="EMBL" id="QLII01000001">
    <property type="protein sequence ID" value="RAI74082.1"/>
    <property type="molecule type" value="Genomic_DNA"/>
</dbReference>
<gene>
    <name evidence="3" type="ORF">HMF3257_06455</name>
</gene>
<dbReference type="SUPFAM" id="SSF51735">
    <property type="entry name" value="NAD(P)-binding Rossmann-fold domains"/>
    <property type="match status" value="1"/>
</dbReference>
<dbReference type="InterPro" id="IPR000683">
    <property type="entry name" value="Gfo/Idh/MocA-like_OxRdtase_N"/>
</dbReference>
<dbReference type="SUPFAM" id="SSF55347">
    <property type="entry name" value="Glyceraldehyde-3-phosphate dehydrogenase-like, C-terminal domain"/>
    <property type="match status" value="1"/>
</dbReference>
<dbReference type="AlphaFoldDB" id="A0A327NFR4"/>
<reference evidence="3 4" key="1">
    <citation type="submission" date="2018-06" db="EMBL/GenBank/DDBJ databases">
        <title>Spirosoma sp. HMF3257 Genome sequencing and assembly.</title>
        <authorList>
            <person name="Kang H."/>
            <person name="Cha I."/>
            <person name="Kim H."/>
            <person name="Kang J."/>
            <person name="Joh K."/>
        </authorList>
    </citation>
    <scope>NUCLEOTIDE SEQUENCE [LARGE SCALE GENOMIC DNA]</scope>
    <source>
        <strain evidence="3 4">HMF3257</strain>
    </source>
</reference>
<comment type="caution">
    <text evidence="3">The sequence shown here is derived from an EMBL/GenBank/DDBJ whole genome shotgun (WGS) entry which is preliminary data.</text>
</comment>
<dbReference type="PANTHER" id="PTHR43818">
    <property type="entry name" value="BCDNA.GH03377"/>
    <property type="match status" value="1"/>
</dbReference>
<dbReference type="Gene3D" id="3.40.50.720">
    <property type="entry name" value="NAD(P)-binding Rossmann-like Domain"/>
    <property type="match status" value="1"/>
</dbReference>
<evidence type="ECO:0000313" key="3">
    <source>
        <dbReference type="EMBL" id="RAI74082.1"/>
    </source>
</evidence>
<evidence type="ECO:0000313" key="4">
    <source>
        <dbReference type="Proteomes" id="UP000249016"/>
    </source>
</evidence>
<dbReference type="GO" id="GO:0016491">
    <property type="term" value="F:oxidoreductase activity"/>
    <property type="evidence" value="ECO:0007669"/>
    <property type="project" value="UniProtKB-KW"/>
</dbReference>
<evidence type="ECO:0000259" key="2">
    <source>
        <dbReference type="Pfam" id="PF01408"/>
    </source>
</evidence>
<feature type="domain" description="Gfo/Idh/MocA-like oxidoreductase N-terminal" evidence="2">
    <location>
        <begin position="59"/>
        <end position="178"/>
    </location>
</feature>
<dbReference type="GO" id="GO:0000166">
    <property type="term" value="F:nucleotide binding"/>
    <property type="evidence" value="ECO:0007669"/>
    <property type="project" value="InterPro"/>
</dbReference>
<sequence length="472" mass="52353">MKKDNGNSRPSASRRRFLQQIGATSLVAASSPLASLAAQEKAEERILRYEKPVSSNDTIRLGVIGYGVQGHFDLATALKVPGIELAGICDLYTGRLENAREKFGNDLYTTRNYKELLNRKDIDAVIIATHDVWHSRITLDALAKGKHVYCEKPMVYKISQGYPVIAAAKQAGKVLQVGSQRVSSLGYAKAKELLAAGEIGKLNMVNAVYDRQSSIGAWEYTIPKDADAMTTDWERFISVTAKMPFDAKKFFWWRAFKEVGTGVAGDLFIHLLSGSHFITNSKGPKSIYSTGQFSYWKDGRNLPDVMSGVMQYPDSPEHAAFQLTLQVNFISGTGGQEVIRLVGSEGVIDVIGNNITVKHSLMPEAPGFGGYDSLFTFSKSMQEDMQRDYDAKWTTDQRKRPTKADIIFKAPDGYSDHLDHFTNFFDSIRMGKPVVEDATFGFRAAAPALSCNQSFLSKKIVHWDPVNMKLVV</sequence>
<evidence type="ECO:0000256" key="1">
    <source>
        <dbReference type="ARBA" id="ARBA00023002"/>
    </source>
</evidence>
<proteinExistence type="predicted"/>
<name>A0A327NFR4_9BACT</name>
<keyword evidence="4" id="KW-1185">Reference proteome</keyword>
<protein>
    <submittedName>
        <fullName evidence="3">Gfo/Idh/MocA family oxidoreductase</fullName>
    </submittedName>
</protein>
<dbReference type="InterPro" id="IPR006311">
    <property type="entry name" value="TAT_signal"/>
</dbReference>
<dbReference type="PROSITE" id="PS51318">
    <property type="entry name" value="TAT"/>
    <property type="match status" value="1"/>
</dbReference>
<keyword evidence="1" id="KW-0560">Oxidoreductase</keyword>
<accession>A0A327NFR4</accession>
<dbReference type="InterPro" id="IPR036291">
    <property type="entry name" value="NAD(P)-bd_dom_sf"/>
</dbReference>
<dbReference type="InterPro" id="IPR050463">
    <property type="entry name" value="Gfo/Idh/MocA_oxidrdct_glycsds"/>
</dbReference>
<dbReference type="OrthoDB" id="9763611at2"/>
<dbReference type="RefSeq" id="WP_111340954.1">
    <property type="nucleotide sequence ID" value="NZ_QLII01000001.1"/>
</dbReference>
<dbReference type="Gene3D" id="3.30.360.10">
    <property type="entry name" value="Dihydrodipicolinate Reductase, domain 2"/>
    <property type="match status" value="1"/>
</dbReference>
<dbReference type="Proteomes" id="UP000249016">
    <property type="component" value="Unassembled WGS sequence"/>
</dbReference>
<organism evidence="3 4">
    <name type="scientific">Spirosoma telluris</name>
    <dbReference type="NCBI Taxonomy" id="2183553"/>
    <lineage>
        <taxon>Bacteria</taxon>
        <taxon>Pseudomonadati</taxon>
        <taxon>Bacteroidota</taxon>
        <taxon>Cytophagia</taxon>
        <taxon>Cytophagales</taxon>
        <taxon>Cytophagaceae</taxon>
        <taxon>Spirosoma</taxon>
    </lineage>
</organism>
<dbReference type="Pfam" id="PF01408">
    <property type="entry name" value="GFO_IDH_MocA"/>
    <property type="match status" value="1"/>
</dbReference>
<dbReference type="PANTHER" id="PTHR43818:SF11">
    <property type="entry name" value="BCDNA.GH03377"/>
    <property type="match status" value="1"/>
</dbReference>